<dbReference type="EMBL" id="OY731398">
    <property type="protein sequence ID" value="CAJ1781465.1"/>
    <property type="molecule type" value="Genomic_DNA"/>
</dbReference>
<dbReference type="Gramene" id="rna-AYBTSS11_LOCUS98">
    <property type="protein sequence ID" value="CAJ1781465.1"/>
    <property type="gene ID" value="gene-AYBTSS11_LOCUS98"/>
</dbReference>
<evidence type="ECO:0000313" key="2">
    <source>
        <dbReference type="Proteomes" id="UP001189624"/>
    </source>
</evidence>
<organism evidence="1 2">
    <name type="scientific">Sphenostylis stenocarpa</name>
    <dbReference type="NCBI Taxonomy" id="92480"/>
    <lineage>
        <taxon>Eukaryota</taxon>
        <taxon>Viridiplantae</taxon>
        <taxon>Streptophyta</taxon>
        <taxon>Embryophyta</taxon>
        <taxon>Tracheophyta</taxon>
        <taxon>Spermatophyta</taxon>
        <taxon>Magnoliopsida</taxon>
        <taxon>eudicotyledons</taxon>
        <taxon>Gunneridae</taxon>
        <taxon>Pentapetalae</taxon>
        <taxon>rosids</taxon>
        <taxon>fabids</taxon>
        <taxon>Fabales</taxon>
        <taxon>Fabaceae</taxon>
        <taxon>Papilionoideae</taxon>
        <taxon>50 kb inversion clade</taxon>
        <taxon>NPAAA clade</taxon>
        <taxon>indigoferoid/millettioid clade</taxon>
        <taxon>Phaseoleae</taxon>
        <taxon>Sphenostylis</taxon>
    </lineage>
</organism>
<dbReference type="Proteomes" id="UP001189624">
    <property type="component" value="Chromosome 1"/>
</dbReference>
<name>A0AA86RNI6_9FABA</name>
<evidence type="ECO:0000313" key="1">
    <source>
        <dbReference type="EMBL" id="CAJ1781465.1"/>
    </source>
</evidence>
<reference evidence="1" key="1">
    <citation type="submission" date="2023-10" db="EMBL/GenBank/DDBJ databases">
        <authorList>
            <person name="Domelevo Entfellner J.-B."/>
        </authorList>
    </citation>
    <scope>NUCLEOTIDE SEQUENCE</scope>
</reference>
<sequence length="149" mass="17347">MLQKAFENMLERYLKTRFEERCSMTVMLRRTLRMAILALKNNVADDQLCRTLRRSALRTLRTSLRENAAEDYFGEHCRSTLRERCEMTISNYFEKVSENVADDQLNAEDDQALKNIATLQMISFGECHADDRFENAAMIALQNASNDCF</sequence>
<dbReference type="AlphaFoldDB" id="A0AA86RNI6"/>
<proteinExistence type="predicted"/>
<protein>
    <submittedName>
        <fullName evidence="1">Uncharacterized protein</fullName>
    </submittedName>
</protein>
<keyword evidence="2" id="KW-1185">Reference proteome</keyword>
<accession>A0AA86RNI6</accession>
<gene>
    <name evidence="1" type="ORF">AYBTSS11_LOCUS98</name>
</gene>